<dbReference type="Proteomes" id="UP000078407">
    <property type="component" value="Unassembled WGS sequence"/>
</dbReference>
<sequence length="342" mass="37792">MGLFTTRQLISVTQETVKFQSLFLDLFFKREITFSTAQVMLDKITGRAPIAVYVSPTVQGKVQRNLGGMTRTLQPGYVKPKHQVLPDMVVDRLPGEDPAVLQDPAYRRNRIIAQNLKLEEQSIIQVEEQQATEAILRGKYTMTGEQFAPVEVDFGRNPANNITQSGSAAWSAQDPETFDPTYDIDMYCDQASGAVNIAVMDGLTWRTLNSFKLFREKLDTRRGSNSQLETALKDLGGVVSFKGHYGELAIVVSKNQYTNADGNVVKYMPDNTLVLGNTDAGGIRCYGMIHDAEALAEGISAAKRYPKNWITSGDGSSEYTMTQSAPLMVLPEPDKFVVVTIA</sequence>
<gene>
    <name evidence="1" type="ORF">M976_02880</name>
</gene>
<evidence type="ECO:0000313" key="1">
    <source>
        <dbReference type="EMBL" id="OAT26719.1"/>
    </source>
</evidence>
<reference evidence="1 2" key="1">
    <citation type="submission" date="2016-04" db="EMBL/GenBank/DDBJ databases">
        <title>ATOL: Assembling a taxonomically balanced genome-scale reconstruction of the evolutionary history of the Enterobacteriaceae.</title>
        <authorList>
            <person name="Plunkett G.III."/>
            <person name="Neeno-Eckwall E.C."/>
            <person name="Glasner J.D."/>
            <person name="Perna N.T."/>
        </authorList>
    </citation>
    <scope>NUCLEOTIDE SEQUENCE [LARGE SCALE GENOMIC DNA]</scope>
    <source>
        <strain evidence="1 2">ATCC 51602</strain>
    </source>
</reference>
<proteinExistence type="inferred from homology"/>
<organism evidence="1 2">
    <name type="scientific">Buttiauxella ferragutiae ATCC 51602</name>
    <dbReference type="NCBI Taxonomy" id="1354252"/>
    <lineage>
        <taxon>Bacteria</taxon>
        <taxon>Pseudomonadati</taxon>
        <taxon>Pseudomonadota</taxon>
        <taxon>Gammaproteobacteria</taxon>
        <taxon>Enterobacterales</taxon>
        <taxon>Enterobacteriaceae</taxon>
        <taxon>Buttiauxella</taxon>
    </lineage>
</organism>
<dbReference type="HAMAP" id="MF_04133">
    <property type="entry name" value="CAPSID_LAMBDA"/>
    <property type="match status" value="1"/>
</dbReference>
<dbReference type="Pfam" id="PF03864">
    <property type="entry name" value="Phage_cap_E"/>
    <property type="match status" value="1"/>
</dbReference>
<comment type="caution">
    <text evidence="1">The sequence shown here is derived from an EMBL/GenBank/DDBJ whole genome shotgun (WGS) entry which is preliminary data.</text>
</comment>
<dbReference type="InterPro" id="IPR005564">
    <property type="entry name" value="Major_capsid_GpE"/>
</dbReference>
<protein>
    <submittedName>
        <fullName evidence="1">Phage major capsid protein</fullName>
    </submittedName>
</protein>
<keyword evidence="2" id="KW-1185">Reference proteome</keyword>
<dbReference type="Gene3D" id="3.15.30.10">
    <property type="entry name" value="putative capsid protein of prophage domain like"/>
    <property type="match status" value="1"/>
</dbReference>
<evidence type="ECO:0000313" key="2">
    <source>
        <dbReference type="Proteomes" id="UP000078407"/>
    </source>
</evidence>
<dbReference type="RefSeq" id="WP_064545972.1">
    <property type="nucleotide sequence ID" value="NZ_LXEQ01000045.1"/>
</dbReference>
<name>A0ABX2W752_9ENTR</name>
<dbReference type="Gene3D" id="3.30.1930.10">
    <property type="entry name" value="capsid protein of prophage domain"/>
    <property type="match status" value="1"/>
</dbReference>
<dbReference type="EMBL" id="LXEQ01000045">
    <property type="protein sequence ID" value="OAT26719.1"/>
    <property type="molecule type" value="Genomic_DNA"/>
</dbReference>
<accession>A0ABX2W752</accession>